<keyword evidence="6" id="KW-0131">Cell cycle</keyword>
<dbReference type="Gene3D" id="2.30.31.20">
    <property type="entry name" value="Sporulation-specific cell division protein SsgB"/>
    <property type="match status" value="1"/>
</dbReference>
<evidence type="ECO:0000313" key="7">
    <source>
        <dbReference type="EMBL" id="UNM13500.1"/>
    </source>
</evidence>
<organism evidence="7 8">
    <name type="scientific">Streptomyces formicae</name>
    <dbReference type="NCBI Taxonomy" id="1616117"/>
    <lineage>
        <taxon>Bacteria</taxon>
        <taxon>Bacillati</taxon>
        <taxon>Actinomycetota</taxon>
        <taxon>Actinomycetes</taxon>
        <taxon>Kitasatosporales</taxon>
        <taxon>Streptomycetaceae</taxon>
        <taxon>Streptomyces</taxon>
    </lineage>
</organism>
<dbReference type="Proteomes" id="UP000828924">
    <property type="component" value="Chromosome"/>
</dbReference>
<comment type="subcellular location">
    <subcellularLocation>
        <location evidence="1">Cell septum</location>
    </subcellularLocation>
</comment>
<keyword evidence="4" id="KW-0749">Sporulation</keyword>
<keyword evidence="3" id="KW-0132">Cell division</keyword>
<protein>
    <submittedName>
        <fullName evidence="7">SsgA family sporulation/cell division regulator</fullName>
    </submittedName>
</protein>
<reference evidence="7 8" key="1">
    <citation type="submission" date="2021-03" db="EMBL/GenBank/DDBJ databases">
        <title>Complete genome of Streptomyces formicae strain 1H-GS9 (DSM 100524).</title>
        <authorList>
            <person name="Atanasov K.E."/>
            <person name="Altabella T."/>
            <person name="Ferrer A."/>
        </authorList>
    </citation>
    <scope>NUCLEOTIDE SEQUENCE [LARGE SCALE GENOMIC DNA]</scope>
    <source>
        <strain evidence="7 8">1H-GS9</strain>
    </source>
</reference>
<evidence type="ECO:0000256" key="1">
    <source>
        <dbReference type="ARBA" id="ARBA00004431"/>
    </source>
</evidence>
<name>A0ABY3WPC4_9ACTN</name>
<evidence type="ECO:0000256" key="3">
    <source>
        <dbReference type="ARBA" id="ARBA00022618"/>
    </source>
</evidence>
<sequence>MSTPVDATFCYDVDDPFVVRAEFRPMHDSSVTWDLGRDLLDSGTKDTAGAGEVRVWPLLADRGDNSVFLRIGPPRASALFEIDLSGLRAWLRRTYLHVPRGSEADRIDWGALARRLLTDS</sequence>
<evidence type="ECO:0000256" key="2">
    <source>
        <dbReference type="ARBA" id="ARBA00009323"/>
    </source>
</evidence>
<evidence type="ECO:0000256" key="6">
    <source>
        <dbReference type="ARBA" id="ARBA00023306"/>
    </source>
</evidence>
<keyword evidence="5" id="KW-0717">Septation</keyword>
<dbReference type="InterPro" id="IPR038658">
    <property type="entry name" value="SsgB_sf"/>
</dbReference>
<keyword evidence="8" id="KW-1185">Reference proteome</keyword>
<dbReference type="RefSeq" id="WP_242332400.1">
    <property type="nucleotide sequence ID" value="NZ_CP071872.1"/>
</dbReference>
<dbReference type="InterPro" id="IPR006776">
    <property type="entry name" value="SsgB"/>
</dbReference>
<dbReference type="Pfam" id="PF04686">
    <property type="entry name" value="SsgA"/>
    <property type="match status" value="1"/>
</dbReference>
<evidence type="ECO:0000313" key="8">
    <source>
        <dbReference type="Proteomes" id="UP000828924"/>
    </source>
</evidence>
<accession>A0ABY3WPC4</accession>
<proteinExistence type="inferred from homology"/>
<gene>
    <name evidence="7" type="ORF">J4032_20265</name>
</gene>
<evidence type="ECO:0000256" key="4">
    <source>
        <dbReference type="ARBA" id="ARBA00022969"/>
    </source>
</evidence>
<evidence type="ECO:0000256" key="5">
    <source>
        <dbReference type="ARBA" id="ARBA00023210"/>
    </source>
</evidence>
<dbReference type="EMBL" id="CP071872">
    <property type="protein sequence ID" value="UNM13500.1"/>
    <property type="molecule type" value="Genomic_DNA"/>
</dbReference>
<comment type="similarity">
    <text evidence="2">Belongs to the SsgA family.</text>
</comment>